<organism evidence="1 2">
    <name type="scientific">Ambrosiozyma monospora</name>
    <name type="common">Yeast</name>
    <name type="synonym">Endomycopsis monosporus</name>
    <dbReference type="NCBI Taxonomy" id="43982"/>
    <lineage>
        <taxon>Eukaryota</taxon>
        <taxon>Fungi</taxon>
        <taxon>Dikarya</taxon>
        <taxon>Ascomycota</taxon>
        <taxon>Saccharomycotina</taxon>
        <taxon>Pichiomycetes</taxon>
        <taxon>Pichiales</taxon>
        <taxon>Pichiaceae</taxon>
        <taxon>Ambrosiozyma</taxon>
    </lineage>
</organism>
<evidence type="ECO:0000313" key="1">
    <source>
        <dbReference type="EMBL" id="GME90857.1"/>
    </source>
</evidence>
<keyword evidence="2" id="KW-1185">Reference proteome</keyword>
<gene>
    <name evidence="1" type="ORF">Amon02_000879000</name>
</gene>
<dbReference type="Proteomes" id="UP001165064">
    <property type="component" value="Unassembled WGS sequence"/>
</dbReference>
<proteinExistence type="predicted"/>
<dbReference type="EMBL" id="BSXS01007934">
    <property type="protein sequence ID" value="GME90857.1"/>
    <property type="molecule type" value="Genomic_DNA"/>
</dbReference>
<comment type="caution">
    <text evidence="1">The sequence shown here is derived from an EMBL/GenBank/DDBJ whole genome shotgun (WGS) entry which is preliminary data.</text>
</comment>
<evidence type="ECO:0000313" key="2">
    <source>
        <dbReference type="Proteomes" id="UP001165064"/>
    </source>
</evidence>
<sequence length="164" mass="18830">MTAGFHHGRILSHSHVPPDILPFFTHLAPIQMNIKAVNLTLWIKIKDQLPIHETSSTPKRKKLKSNDHDHGHTILNVRVIYDIYLKHMIDNPNDTSRRLLNEEVSKQLGTGQAYRDSMRLIELLSLVDIEFGKCCIYCLLSLPLWYETADFEKDAGTLDNSPIM</sequence>
<protein>
    <submittedName>
        <fullName evidence="1">Unnamed protein product</fullName>
    </submittedName>
</protein>
<reference evidence="1" key="1">
    <citation type="submission" date="2023-04" db="EMBL/GenBank/DDBJ databases">
        <title>Ambrosiozyma monospora NBRC 10751.</title>
        <authorList>
            <person name="Ichikawa N."/>
            <person name="Sato H."/>
            <person name="Tonouchi N."/>
        </authorList>
    </citation>
    <scope>NUCLEOTIDE SEQUENCE</scope>
    <source>
        <strain evidence="1">NBRC 10751</strain>
    </source>
</reference>
<name>A0ACB5TM98_AMBMO</name>
<accession>A0ACB5TM98</accession>